<feature type="domain" description="DNA helicase Pif1-like DEAD-box helicase" evidence="2">
    <location>
        <begin position="167"/>
        <end position="377"/>
    </location>
</feature>
<name>A0ABP1SAU9_9HEXA</name>
<proteinExistence type="inferred from homology"/>
<keyword evidence="5" id="KW-1185">Reference proteome</keyword>
<dbReference type="CDD" id="cd18809">
    <property type="entry name" value="SF1_C_RecD"/>
    <property type="match status" value="1"/>
</dbReference>
<dbReference type="InterPro" id="IPR049163">
    <property type="entry name" value="Pif1-like_2B_dom"/>
</dbReference>
<dbReference type="InterPro" id="IPR027417">
    <property type="entry name" value="P-loop_NTPase"/>
</dbReference>
<sequence>MYSVSPRDTERFCLRLLLLHVRGATSYDDLKTVGGEQYDTFKEAAIALNLLDTDENWIKTLEEAAIFQMPSQLRMLLTTIFVFGYPSNAKALYSMFKNSLSEDYANKFDEETAEQLTLRDLEDHLSQFGKTCKEYGLPTPRFTDSDDSGIDEILVNERESTRLLSLLNEEQRRAYEAIISSVYGNSETQCFFLSGAGGCGKTFLYQTLTATLLSRGDKVKSVAPTGLAATLLKHGQTVHSGFRLPLKIDETTVSRITQNSHEFKALKLTKLIIWDEISMCTAKMLDAVDRSLRDLLNSSTKPFGGITIVVGGDFRQQAPVVLHGNRVKVIESSVKSSKLWKSFNELYLVKNMRVNLDEIEFVDWLLRIGAGLDDENNKSDFVKLQDDLLSDNIVNTIFGSDINSLPMSELASRAILCPRNDDTLQINETVLCQLQGELKTYFSVDTVMSAESEEEHLLYPVEFLNSLTPMGLPPHQLNLKVGCCVMLLRNLNPKKGLCNGTRLVVEKLGSNIIDCCIFTGDQKGSRVFIPRMFLDTNDEDIPFQLRRKQFPLRLAYSMIITKSQGQTFEKIGVYLRQPVFTHGQLYTALSRVKSKDGLALQIINGQSQGKIYKNDESVYTYNCVFSELL</sequence>
<evidence type="ECO:0000313" key="5">
    <source>
        <dbReference type="Proteomes" id="UP001642540"/>
    </source>
</evidence>
<accession>A0ABP1SAU9</accession>
<protein>
    <recommendedName>
        <fullName evidence="1">ATP-dependent DNA helicase</fullName>
        <ecNumber evidence="1">5.6.2.3</ecNumber>
    </recommendedName>
</protein>
<dbReference type="InterPro" id="IPR010285">
    <property type="entry name" value="DNA_helicase_pif1-like_DEAD"/>
</dbReference>
<evidence type="ECO:0000259" key="2">
    <source>
        <dbReference type="Pfam" id="PF05970"/>
    </source>
</evidence>
<dbReference type="SUPFAM" id="SSF52540">
    <property type="entry name" value="P-loop containing nucleoside triphosphate hydrolases"/>
    <property type="match status" value="2"/>
</dbReference>
<dbReference type="PANTHER" id="PTHR10492">
    <property type="match status" value="1"/>
</dbReference>
<keyword evidence="1" id="KW-0347">Helicase</keyword>
<comment type="caution">
    <text evidence="4">The sequence shown here is derived from an EMBL/GenBank/DDBJ whole genome shotgun (WGS) entry which is preliminary data.</text>
</comment>
<gene>
    <name evidence="4" type="ORF">ODALV1_LOCUS31538</name>
</gene>
<organism evidence="4 5">
    <name type="scientific">Orchesella dallaii</name>
    <dbReference type="NCBI Taxonomy" id="48710"/>
    <lineage>
        <taxon>Eukaryota</taxon>
        <taxon>Metazoa</taxon>
        <taxon>Ecdysozoa</taxon>
        <taxon>Arthropoda</taxon>
        <taxon>Hexapoda</taxon>
        <taxon>Collembola</taxon>
        <taxon>Entomobryomorpha</taxon>
        <taxon>Entomobryoidea</taxon>
        <taxon>Orchesellidae</taxon>
        <taxon>Orchesellinae</taxon>
        <taxon>Orchesella</taxon>
    </lineage>
</organism>
<dbReference type="Pfam" id="PF05970">
    <property type="entry name" value="PIF1"/>
    <property type="match status" value="1"/>
</dbReference>
<comment type="cofactor">
    <cofactor evidence="1">
        <name>Mg(2+)</name>
        <dbReference type="ChEBI" id="CHEBI:18420"/>
    </cofactor>
</comment>
<evidence type="ECO:0000313" key="4">
    <source>
        <dbReference type="EMBL" id="CAL8148809.1"/>
    </source>
</evidence>
<dbReference type="EMBL" id="CAXLJM020000177">
    <property type="protein sequence ID" value="CAL8148809.1"/>
    <property type="molecule type" value="Genomic_DNA"/>
</dbReference>
<keyword evidence="1" id="KW-0378">Hydrolase</keyword>
<feature type="domain" description="DNA helicase Pif1-like 2B" evidence="3">
    <location>
        <begin position="462"/>
        <end position="508"/>
    </location>
</feature>
<evidence type="ECO:0000259" key="3">
    <source>
        <dbReference type="Pfam" id="PF21530"/>
    </source>
</evidence>
<dbReference type="Pfam" id="PF21530">
    <property type="entry name" value="Pif1_2B_dom"/>
    <property type="match status" value="1"/>
</dbReference>
<keyword evidence="1" id="KW-0067">ATP-binding</keyword>
<comment type="similarity">
    <text evidence="1">Belongs to the helicase family.</text>
</comment>
<keyword evidence="1" id="KW-0227">DNA damage</keyword>
<dbReference type="EC" id="5.6.2.3" evidence="1"/>
<dbReference type="Proteomes" id="UP001642540">
    <property type="component" value="Unassembled WGS sequence"/>
</dbReference>
<reference evidence="4 5" key="1">
    <citation type="submission" date="2024-08" db="EMBL/GenBank/DDBJ databases">
        <authorList>
            <person name="Cucini C."/>
            <person name="Frati F."/>
        </authorList>
    </citation>
    <scope>NUCLEOTIDE SEQUENCE [LARGE SCALE GENOMIC DNA]</scope>
</reference>
<keyword evidence="1" id="KW-0234">DNA repair</keyword>
<keyword evidence="1" id="KW-0547">Nucleotide-binding</keyword>
<dbReference type="PANTHER" id="PTHR10492:SF57">
    <property type="entry name" value="ATP-DEPENDENT DNA HELICASE"/>
    <property type="match status" value="1"/>
</dbReference>
<evidence type="ECO:0000256" key="1">
    <source>
        <dbReference type="RuleBase" id="RU363044"/>
    </source>
</evidence>
<keyword evidence="1" id="KW-0233">DNA recombination</keyword>
<dbReference type="Gene3D" id="3.40.50.300">
    <property type="entry name" value="P-loop containing nucleotide triphosphate hydrolases"/>
    <property type="match status" value="1"/>
</dbReference>
<comment type="catalytic activity">
    <reaction evidence="1">
        <text>ATP + H2O = ADP + phosphate + H(+)</text>
        <dbReference type="Rhea" id="RHEA:13065"/>
        <dbReference type="ChEBI" id="CHEBI:15377"/>
        <dbReference type="ChEBI" id="CHEBI:15378"/>
        <dbReference type="ChEBI" id="CHEBI:30616"/>
        <dbReference type="ChEBI" id="CHEBI:43474"/>
        <dbReference type="ChEBI" id="CHEBI:456216"/>
        <dbReference type="EC" id="5.6.2.3"/>
    </reaction>
</comment>